<proteinExistence type="predicted"/>
<organism evidence="1 2">
    <name type="scientific">Biomphalaria glabrata</name>
    <name type="common">Bloodfluke planorb</name>
    <name type="synonym">Freshwater snail</name>
    <dbReference type="NCBI Taxonomy" id="6526"/>
    <lineage>
        <taxon>Eukaryota</taxon>
        <taxon>Metazoa</taxon>
        <taxon>Spiralia</taxon>
        <taxon>Lophotrochozoa</taxon>
        <taxon>Mollusca</taxon>
        <taxon>Gastropoda</taxon>
        <taxon>Heterobranchia</taxon>
        <taxon>Euthyneura</taxon>
        <taxon>Panpulmonata</taxon>
        <taxon>Hygrophila</taxon>
        <taxon>Lymnaeoidea</taxon>
        <taxon>Planorbidae</taxon>
        <taxon>Biomphalaria</taxon>
    </lineage>
</organism>
<sequence>MSQIVAVQDHPYYAVCYVTLTDDDIEGEEKDIVFSFPESKTESCTLKKIDYRYCSRSYPSVPIDARCGCAQKERQQILERKENETIVDVKTRFTLFYYYAKMTKDLNTTGITCKFEGKSETVLIRVI</sequence>
<name>A0A2C9KN01_BIOGL</name>
<gene>
    <name evidence="1" type="primary">106072800</name>
</gene>
<dbReference type="OrthoDB" id="10378973at2759"/>
<evidence type="ECO:0000313" key="2">
    <source>
        <dbReference type="Proteomes" id="UP000076420"/>
    </source>
</evidence>
<dbReference type="KEGG" id="bgt:106072800"/>
<accession>A0A2C9KN01</accession>
<dbReference type="EnsemblMetazoa" id="BGLB021572-RA">
    <property type="protein sequence ID" value="BGLB021572-PA"/>
    <property type="gene ID" value="BGLB021572"/>
</dbReference>
<dbReference type="VEuPathDB" id="VectorBase:BGLAX_046754"/>
<dbReference type="AlphaFoldDB" id="A0A2C9KN01"/>
<reference evidence="1" key="1">
    <citation type="submission" date="2020-05" db="UniProtKB">
        <authorList>
            <consortium name="EnsemblMetazoa"/>
        </authorList>
    </citation>
    <scope>IDENTIFICATION</scope>
    <source>
        <strain evidence="1">BB02</strain>
    </source>
</reference>
<dbReference type="VEuPathDB" id="VectorBase:BGLB021572"/>
<dbReference type="Proteomes" id="UP000076420">
    <property type="component" value="Unassembled WGS sequence"/>
</dbReference>
<protein>
    <recommendedName>
        <fullName evidence="3">ZP domain-containing protein</fullName>
    </recommendedName>
</protein>
<evidence type="ECO:0008006" key="3">
    <source>
        <dbReference type="Google" id="ProtNLM"/>
    </source>
</evidence>
<evidence type="ECO:0000313" key="1">
    <source>
        <dbReference type="EnsemblMetazoa" id="BGLB021572-PA"/>
    </source>
</evidence>